<dbReference type="EMBL" id="JBFXLQ010000037">
    <property type="protein sequence ID" value="KAL2864780.1"/>
    <property type="molecule type" value="Genomic_DNA"/>
</dbReference>
<dbReference type="RefSeq" id="XP_070883759.1">
    <property type="nucleotide sequence ID" value="XM_071029750.1"/>
</dbReference>
<dbReference type="Proteomes" id="UP001610432">
    <property type="component" value="Unassembled WGS sequence"/>
</dbReference>
<evidence type="ECO:0000313" key="3">
    <source>
        <dbReference type="Proteomes" id="UP001610432"/>
    </source>
</evidence>
<protein>
    <submittedName>
        <fullName evidence="2">Trypsin-like cysteine/serine peptidase domain-containing protein</fullName>
    </submittedName>
</protein>
<dbReference type="SUPFAM" id="SSF50494">
    <property type="entry name" value="Trypsin-like serine proteases"/>
    <property type="match status" value="1"/>
</dbReference>
<dbReference type="PANTHER" id="PTHR15462:SF8">
    <property type="entry name" value="SERINE PROTEASE"/>
    <property type="match status" value="1"/>
</dbReference>
<accession>A0ABR4LJR9</accession>
<comment type="caution">
    <text evidence="2">The sequence shown here is derived from an EMBL/GenBank/DDBJ whole genome shotgun (WGS) entry which is preliminary data.</text>
</comment>
<dbReference type="InterPro" id="IPR009003">
    <property type="entry name" value="Peptidase_S1_PA"/>
</dbReference>
<organism evidence="2 3">
    <name type="scientific">Aspergillus lucknowensis</name>
    <dbReference type="NCBI Taxonomy" id="176173"/>
    <lineage>
        <taxon>Eukaryota</taxon>
        <taxon>Fungi</taxon>
        <taxon>Dikarya</taxon>
        <taxon>Ascomycota</taxon>
        <taxon>Pezizomycotina</taxon>
        <taxon>Eurotiomycetes</taxon>
        <taxon>Eurotiomycetidae</taxon>
        <taxon>Eurotiales</taxon>
        <taxon>Aspergillaceae</taxon>
        <taxon>Aspergillus</taxon>
        <taxon>Aspergillus subgen. Nidulantes</taxon>
    </lineage>
</organism>
<name>A0ABR4LJR9_9EURO</name>
<dbReference type="InterPro" id="IPR043504">
    <property type="entry name" value="Peptidase_S1_PA_chymotrypsin"/>
</dbReference>
<gene>
    <name evidence="2" type="ORF">BJX67DRAFT_360285</name>
</gene>
<keyword evidence="3" id="KW-1185">Reference proteome</keyword>
<dbReference type="PANTHER" id="PTHR15462">
    <property type="entry name" value="SERINE PROTEASE"/>
    <property type="match status" value="1"/>
</dbReference>
<evidence type="ECO:0000313" key="2">
    <source>
        <dbReference type="EMBL" id="KAL2864780.1"/>
    </source>
</evidence>
<sequence length="323" mass="35362">MPQETISNGNYVHKFEAFAGKTAERLDLSQVASLTQAPTTTDSFTPEDLKIVDVGSCKTTKFRARNADELKRMVRDSRLDRVVERDQVVDYTSYPFCCSGKLFVGANSNFSAPLWTGSAALVGRNLLLTASHCAPWADSGTGAMTGWWMRFVPAYKNGSEPFGSSYVSDFRGVRNTDNVVGVDYVICRLYKPLGDRCGWLGSSWWGNNANYMPPNSWFSVGYPGDAMNGQVMMVERGVQLHQVDTEGATGRELEAHTFSTPGWSGGPMFGIVTGQQRCIGVMSGKEFENDSLTGVFSGTHWHSVTAGGKAMVDLIVYGQTNWS</sequence>
<evidence type="ECO:0000256" key="1">
    <source>
        <dbReference type="ARBA" id="ARBA00022729"/>
    </source>
</evidence>
<dbReference type="Gene3D" id="2.40.10.10">
    <property type="entry name" value="Trypsin-like serine proteases"/>
    <property type="match status" value="2"/>
</dbReference>
<proteinExistence type="predicted"/>
<dbReference type="GeneID" id="98144822"/>
<dbReference type="InterPro" id="IPR050966">
    <property type="entry name" value="Glutamyl_endopeptidase"/>
</dbReference>
<reference evidence="2 3" key="1">
    <citation type="submission" date="2024-07" db="EMBL/GenBank/DDBJ databases">
        <title>Section-level genome sequencing and comparative genomics of Aspergillus sections Usti and Cavernicolus.</title>
        <authorList>
            <consortium name="Lawrence Berkeley National Laboratory"/>
            <person name="Nybo J.L."/>
            <person name="Vesth T.C."/>
            <person name="Theobald S."/>
            <person name="Frisvad J.C."/>
            <person name="Larsen T.O."/>
            <person name="Kjaerboelling I."/>
            <person name="Rothschild-Mancinelli K."/>
            <person name="Lyhne E.K."/>
            <person name="Kogle M.E."/>
            <person name="Barry K."/>
            <person name="Clum A."/>
            <person name="Na H."/>
            <person name="Ledsgaard L."/>
            <person name="Lin J."/>
            <person name="Lipzen A."/>
            <person name="Kuo A."/>
            <person name="Riley R."/>
            <person name="Mondo S."/>
            <person name="Labutti K."/>
            <person name="Haridas S."/>
            <person name="Pangalinan J."/>
            <person name="Salamov A.A."/>
            <person name="Simmons B.A."/>
            <person name="Magnuson J.K."/>
            <person name="Chen J."/>
            <person name="Drula E."/>
            <person name="Henrissat B."/>
            <person name="Wiebenga A."/>
            <person name="Lubbers R.J."/>
            <person name="Gomes A.C."/>
            <person name="Macurrencykelacurrency M.R."/>
            <person name="Stajich J."/>
            <person name="Grigoriev I.V."/>
            <person name="Mortensen U.H."/>
            <person name="De Vries R.P."/>
            <person name="Baker S.E."/>
            <person name="Andersen M.R."/>
        </authorList>
    </citation>
    <scope>NUCLEOTIDE SEQUENCE [LARGE SCALE GENOMIC DNA]</scope>
    <source>
        <strain evidence="2 3">CBS 449.75</strain>
    </source>
</reference>
<keyword evidence="1" id="KW-0732">Signal</keyword>